<name>A0A9X9H656_9CAUD</name>
<reference evidence="1" key="1">
    <citation type="submission" date="2022-03" db="EMBL/GenBank/DDBJ databases">
        <authorList>
            <person name="Li D."/>
            <person name="Zhou Q."/>
            <person name="Cai R."/>
            <person name="Wang F."/>
            <person name="Qian M."/>
            <person name="Liu W."/>
            <person name="Pan L."/>
            <person name="Lin W."/>
            <person name="Tong Y."/>
            <person name="Cao L."/>
        </authorList>
    </citation>
    <scope>NUCLEOTIDE SEQUENCE</scope>
</reference>
<proteinExistence type="predicted"/>
<evidence type="ECO:0000313" key="1">
    <source>
        <dbReference type="EMBL" id="UOL49091.1"/>
    </source>
</evidence>
<accession>A0A9X9H656</accession>
<sequence>MRELYTVRAYLTGALIEVNSFDNSHTGGCPRLTEYFQAFGRLHPMVGRIPDDVKLKIDGGVDPWFRAAIYDAVTLMPSYKSCHRMLLLAQLTPQIIDAGRFCRMMYGSSNEAGMWEYIGDDELVVLRANDLLGDPVPFANRLSPDVPRLPQLLNDYLHRA</sequence>
<dbReference type="EMBL" id="OM897575">
    <property type="protein sequence ID" value="UOL49091.1"/>
    <property type="molecule type" value="Genomic_DNA"/>
</dbReference>
<keyword evidence="2" id="KW-1185">Reference proteome</keyword>
<organism evidence="1 2">
    <name type="scientific">Leptolyngbya phage Lbo240-yong1</name>
    <dbReference type="NCBI Taxonomy" id="2928836"/>
    <lineage>
        <taxon>Viruses</taxon>
        <taxon>Duplodnaviria</taxon>
        <taxon>Heunggongvirae</taxon>
        <taxon>Uroviricota</taxon>
        <taxon>Caudoviricetes</taxon>
        <taxon>Saffermanviridae</taxon>
        <taxon>Wumpquatrovirus</taxon>
        <taxon>Wumpquatrovirus Lbo240yong1</taxon>
    </lineage>
</organism>
<dbReference type="Proteomes" id="UP001164278">
    <property type="component" value="Segment"/>
</dbReference>
<evidence type="ECO:0000313" key="2">
    <source>
        <dbReference type="Proteomes" id="UP001164278"/>
    </source>
</evidence>
<protein>
    <submittedName>
        <fullName evidence="1">Uncharacterized protein</fullName>
    </submittedName>
</protein>